<evidence type="ECO:0000313" key="7">
    <source>
        <dbReference type="Proteomes" id="UP000482209"/>
    </source>
</evidence>
<protein>
    <submittedName>
        <fullName evidence="6">Crp/Fnr family transcriptional regulator</fullName>
    </submittedName>
</protein>
<dbReference type="RefSeq" id="WP_154518946.1">
    <property type="nucleotide sequence ID" value="NZ_VUMT01000008.1"/>
</dbReference>
<gene>
    <name evidence="6" type="ORF">FYJ58_06580</name>
</gene>
<keyword evidence="7" id="KW-1185">Reference proteome</keyword>
<dbReference type="SUPFAM" id="SSF51206">
    <property type="entry name" value="cAMP-binding domain-like"/>
    <property type="match status" value="1"/>
</dbReference>
<name>A0A6L5XXQ1_9FIRM</name>
<reference evidence="6 7" key="1">
    <citation type="submission" date="2019-08" db="EMBL/GenBank/DDBJ databases">
        <title>In-depth cultivation of the pig gut microbiome towards novel bacterial diversity and tailored functional studies.</title>
        <authorList>
            <person name="Wylensek D."/>
            <person name="Hitch T.C.A."/>
            <person name="Clavel T."/>
        </authorList>
    </citation>
    <scope>NUCLEOTIDE SEQUENCE [LARGE SCALE GENOMIC DNA]</scope>
    <source>
        <strain evidence="6 7">WCA-693-APC-MOT-I</strain>
    </source>
</reference>
<dbReference type="AlphaFoldDB" id="A0A6L5XXQ1"/>
<accession>A0A6L5XXQ1</accession>
<keyword evidence="2" id="KW-0238">DNA-binding</keyword>
<organism evidence="6 7">
    <name type="scientific">Velocimicrobium porci</name>
    <dbReference type="NCBI Taxonomy" id="2606634"/>
    <lineage>
        <taxon>Bacteria</taxon>
        <taxon>Bacillati</taxon>
        <taxon>Bacillota</taxon>
        <taxon>Clostridia</taxon>
        <taxon>Lachnospirales</taxon>
        <taxon>Lachnospiraceae</taxon>
        <taxon>Velocimicrobium</taxon>
    </lineage>
</organism>
<dbReference type="InterPro" id="IPR000595">
    <property type="entry name" value="cNMP-bd_dom"/>
</dbReference>
<dbReference type="Gene3D" id="2.60.120.10">
    <property type="entry name" value="Jelly Rolls"/>
    <property type="match status" value="1"/>
</dbReference>
<keyword evidence="1" id="KW-0805">Transcription regulation</keyword>
<feature type="domain" description="HTH crp-type" evidence="5">
    <location>
        <begin position="152"/>
        <end position="220"/>
    </location>
</feature>
<evidence type="ECO:0000256" key="1">
    <source>
        <dbReference type="ARBA" id="ARBA00023015"/>
    </source>
</evidence>
<dbReference type="SUPFAM" id="SSF46785">
    <property type="entry name" value="Winged helix' DNA-binding domain"/>
    <property type="match status" value="1"/>
</dbReference>
<dbReference type="InterPro" id="IPR014710">
    <property type="entry name" value="RmlC-like_jellyroll"/>
</dbReference>
<dbReference type="Pfam" id="PF00027">
    <property type="entry name" value="cNMP_binding"/>
    <property type="match status" value="1"/>
</dbReference>
<dbReference type="InterPro" id="IPR036390">
    <property type="entry name" value="WH_DNA-bd_sf"/>
</dbReference>
<evidence type="ECO:0000259" key="4">
    <source>
        <dbReference type="PROSITE" id="PS50042"/>
    </source>
</evidence>
<proteinExistence type="predicted"/>
<evidence type="ECO:0000313" key="6">
    <source>
        <dbReference type="EMBL" id="MSS63542.1"/>
    </source>
</evidence>
<evidence type="ECO:0000259" key="5">
    <source>
        <dbReference type="PROSITE" id="PS51063"/>
    </source>
</evidence>
<dbReference type="Pfam" id="PF13545">
    <property type="entry name" value="HTH_Crp_2"/>
    <property type="match status" value="1"/>
</dbReference>
<dbReference type="GO" id="GO:0006355">
    <property type="term" value="P:regulation of DNA-templated transcription"/>
    <property type="evidence" value="ECO:0007669"/>
    <property type="project" value="InterPro"/>
</dbReference>
<evidence type="ECO:0000256" key="2">
    <source>
        <dbReference type="ARBA" id="ARBA00023125"/>
    </source>
</evidence>
<dbReference type="InterPro" id="IPR018490">
    <property type="entry name" value="cNMP-bd_dom_sf"/>
</dbReference>
<dbReference type="InterPro" id="IPR012318">
    <property type="entry name" value="HTH_CRP"/>
</dbReference>
<sequence length="225" mass="25893">MNYEFIAKTSIFRGIAPTELKVMLSCLQGYTKKYTKGEYVYRAGSHVQAMGLVLFGSVNIEQNDIWGNQNIFANIKTGQVFAETYACTPSELMMVDVIAVEQTEILFLNIEKVLKLCPSNCDFHNHLIRNLLSVMASKNLNLTYKITHITSKSIRGRLLSYLSYQAMEQGTYNFEIPFNRQQLADYLCVDRSAMSNELSKMQKDGLLTYHKNKFHLHEHSYEMEL</sequence>
<dbReference type="GO" id="GO:0003677">
    <property type="term" value="F:DNA binding"/>
    <property type="evidence" value="ECO:0007669"/>
    <property type="project" value="UniProtKB-KW"/>
</dbReference>
<dbReference type="EMBL" id="VUMT01000008">
    <property type="protein sequence ID" value="MSS63542.1"/>
    <property type="molecule type" value="Genomic_DNA"/>
</dbReference>
<feature type="domain" description="Cyclic nucleotide-binding" evidence="4">
    <location>
        <begin position="11"/>
        <end position="134"/>
    </location>
</feature>
<keyword evidence="3" id="KW-0804">Transcription</keyword>
<evidence type="ECO:0000256" key="3">
    <source>
        <dbReference type="ARBA" id="ARBA00023163"/>
    </source>
</evidence>
<comment type="caution">
    <text evidence="6">The sequence shown here is derived from an EMBL/GenBank/DDBJ whole genome shotgun (WGS) entry which is preliminary data.</text>
</comment>
<dbReference type="PROSITE" id="PS51063">
    <property type="entry name" value="HTH_CRP_2"/>
    <property type="match status" value="1"/>
</dbReference>
<dbReference type="CDD" id="cd00038">
    <property type="entry name" value="CAP_ED"/>
    <property type="match status" value="1"/>
</dbReference>
<dbReference type="PROSITE" id="PS50042">
    <property type="entry name" value="CNMP_BINDING_3"/>
    <property type="match status" value="1"/>
</dbReference>
<dbReference type="Proteomes" id="UP000482209">
    <property type="component" value="Unassembled WGS sequence"/>
</dbReference>